<feature type="compositionally biased region" description="Polar residues" evidence="1">
    <location>
        <begin position="242"/>
        <end position="255"/>
    </location>
</feature>
<dbReference type="OrthoDB" id="4842004at2"/>
<organism evidence="3 4">
    <name type="scientific">Knoellia locipacati</name>
    <dbReference type="NCBI Taxonomy" id="882824"/>
    <lineage>
        <taxon>Bacteria</taxon>
        <taxon>Bacillati</taxon>
        <taxon>Actinomycetota</taxon>
        <taxon>Actinomycetes</taxon>
        <taxon>Micrococcales</taxon>
        <taxon>Intrasporangiaceae</taxon>
        <taxon>Knoellia</taxon>
    </lineage>
</organism>
<evidence type="ECO:0000313" key="3">
    <source>
        <dbReference type="EMBL" id="GEQ14163.1"/>
    </source>
</evidence>
<keyword evidence="2" id="KW-1133">Transmembrane helix</keyword>
<evidence type="ECO:0000256" key="2">
    <source>
        <dbReference type="SAM" id="Phobius"/>
    </source>
</evidence>
<gene>
    <name evidence="3" type="ORF">KLO01_22100</name>
</gene>
<evidence type="ECO:0000313" key="4">
    <source>
        <dbReference type="Proteomes" id="UP000321793"/>
    </source>
</evidence>
<keyword evidence="2" id="KW-0472">Membrane</keyword>
<comment type="caution">
    <text evidence="3">The sequence shown here is derived from an EMBL/GenBank/DDBJ whole genome shotgun (WGS) entry which is preliminary data.</text>
</comment>
<evidence type="ECO:0000256" key="1">
    <source>
        <dbReference type="SAM" id="MobiDB-lite"/>
    </source>
</evidence>
<dbReference type="EMBL" id="BKBA01000008">
    <property type="protein sequence ID" value="GEQ14163.1"/>
    <property type="molecule type" value="Genomic_DNA"/>
</dbReference>
<feature type="region of interest" description="Disordered" evidence="1">
    <location>
        <begin position="242"/>
        <end position="261"/>
    </location>
</feature>
<proteinExistence type="predicted"/>
<accession>A0A512T1U8</accession>
<reference evidence="3 4" key="1">
    <citation type="submission" date="2019-07" db="EMBL/GenBank/DDBJ databases">
        <title>Whole genome shotgun sequence of Knoellia locipacati NBRC 109775.</title>
        <authorList>
            <person name="Hosoyama A."/>
            <person name="Uohara A."/>
            <person name="Ohji S."/>
            <person name="Ichikawa N."/>
        </authorList>
    </citation>
    <scope>NUCLEOTIDE SEQUENCE [LARGE SCALE GENOMIC DNA]</scope>
    <source>
        <strain evidence="3 4">NBRC 109775</strain>
    </source>
</reference>
<keyword evidence="2" id="KW-0812">Transmembrane</keyword>
<keyword evidence="4" id="KW-1185">Reference proteome</keyword>
<dbReference type="RefSeq" id="WP_147064978.1">
    <property type="nucleotide sequence ID" value="NZ_BAABDN010000001.1"/>
</dbReference>
<name>A0A512T1U8_9MICO</name>
<protein>
    <submittedName>
        <fullName evidence="3">Uncharacterized protein</fullName>
    </submittedName>
</protein>
<dbReference type="Proteomes" id="UP000321793">
    <property type="component" value="Unassembled WGS sequence"/>
</dbReference>
<feature type="transmembrane region" description="Helical" evidence="2">
    <location>
        <begin position="40"/>
        <end position="58"/>
    </location>
</feature>
<sequence>MSDPILELLAAPPSPALSVDENAVHTGGRRRLRRRNLRRAGLGAGAAVAAAAIAFTPLGSGLGGEALPAGPSTSVDAGRRVSAALFDGDWSVEVRPGAPADQPNIMFYKGSGTSRQQLAGSSADATVVSLGTGSGAEGVMLGTAPADATAFLTITRDGTHGGIETDQQPLPGTAYQAVALKFDDPKEVDSYVDTIWTNADDEVRTATGSLLPSVPTNDGDRFFVAQDASTIGVFMADGSGGSTRPLTTGESTTMGYGQKPDDGEWSWSSVTLLPEGARDVRLEWANATRTTDVTVRSLGSAEVAFAEASAPGAGAGPSVTAVSWTDAAGTRHTEAVK</sequence>
<dbReference type="AlphaFoldDB" id="A0A512T1U8"/>